<accession>A0ABT8RLG9</accession>
<dbReference type="Proteomes" id="UP001168528">
    <property type="component" value="Unassembled WGS sequence"/>
</dbReference>
<reference evidence="1" key="1">
    <citation type="submission" date="2023-07" db="EMBL/GenBank/DDBJ databases">
        <title>The genome sequence of Rhodocytophaga aerolata KACC 12507.</title>
        <authorList>
            <person name="Zhang X."/>
        </authorList>
    </citation>
    <scope>NUCLEOTIDE SEQUENCE</scope>
    <source>
        <strain evidence="1">KACC 12507</strain>
    </source>
</reference>
<comment type="caution">
    <text evidence="1">The sequence shown here is derived from an EMBL/GenBank/DDBJ whole genome shotgun (WGS) entry which is preliminary data.</text>
</comment>
<protein>
    <submittedName>
        <fullName evidence="1">Uncharacterized protein</fullName>
    </submittedName>
</protein>
<gene>
    <name evidence="1" type="ORF">Q0590_37180</name>
</gene>
<sequence length="148" mass="17193">MTKLYLDIDGVLLTKRNTKSADSGAEFVEFVTRHFDCYWLTTHCKGDAQTAVRYLSRYYDRDSLDKLTKVKATDWQTLKTEGIDFSSDFYWIDDAPFESERQQLIKNQVVDRLIIADLNRENELMKVKDQLLTLAKSITGPQTRRADA</sequence>
<dbReference type="RefSeq" id="WP_302042756.1">
    <property type="nucleotide sequence ID" value="NZ_JAUKPO010000138.1"/>
</dbReference>
<evidence type="ECO:0000313" key="2">
    <source>
        <dbReference type="Proteomes" id="UP001168528"/>
    </source>
</evidence>
<keyword evidence="2" id="KW-1185">Reference proteome</keyword>
<organism evidence="1 2">
    <name type="scientific">Rhodocytophaga aerolata</name>
    <dbReference type="NCBI Taxonomy" id="455078"/>
    <lineage>
        <taxon>Bacteria</taxon>
        <taxon>Pseudomonadati</taxon>
        <taxon>Bacteroidota</taxon>
        <taxon>Cytophagia</taxon>
        <taxon>Cytophagales</taxon>
        <taxon>Rhodocytophagaceae</taxon>
        <taxon>Rhodocytophaga</taxon>
    </lineage>
</organism>
<proteinExistence type="predicted"/>
<dbReference type="EMBL" id="JAUKPO010000138">
    <property type="protein sequence ID" value="MDO1451962.1"/>
    <property type="molecule type" value="Genomic_DNA"/>
</dbReference>
<name>A0ABT8RLG9_9BACT</name>
<evidence type="ECO:0000313" key="1">
    <source>
        <dbReference type="EMBL" id="MDO1451962.1"/>
    </source>
</evidence>